<dbReference type="PANTHER" id="PTHR36924:SF1">
    <property type="entry name" value="ANTITOXIN HIGA-1"/>
    <property type="match status" value="1"/>
</dbReference>
<evidence type="ECO:0000313" key="3">
    <source>
        <dbReference type="EMBL" id="RSI70244.1"/>
    </source>
</evidence>
<keyword evidence="1" id="KW-0238">DNA-binding</keyword>
<dbReference type="Pfam" id="PF01381">
    <property type="entry name" value="HTH_3"/>
    <property type="match status" value="1"/>
</dbReference>
<dbReference type="GO" id="GO:0003677">
    <property type="term" value="F:DNA binding"/>
    <property type="evidence" value="ECO:0007669"/>
    <property type="project" value="UniProtKB-KW"/>
</dbReference>
<dbReference type="Proteomes" id="UP000269984">
    <property type="component" value="Unassembled WGS sequence"/>
</dbReference>
<proteinExistence type="predicted"/>
<dbReference type="AlphaFoldDB" id="A0A3R9J0Z8"/>
<evidence type="ECO:0000259" key="2">
    <source>
        <dbReference type="PROSITE" id="PS50943"/>
    </source>
</evidence>
<dbReference type="SUPFAM" id="SSF47413">
    <property type="entry name" value="lambda repressor-like DNA-binding domains"/>
    <property type="match status" value="1"/>
</dbReference>
<name>A0A3R9J0Z8_STROR</name>
<gene>
    <name evidence="3" type="primary">yddM</name>
    <name evidence="3" type="ORF">D8857_09360</name>
</gene>
<comment type="caution">
    <text evidence="3">The sequence shown here is derived from an EMBL/GenBank/DDBJ whole genome shotgun (WGS) entry which is preliminary data.</text>
</comment>
<dbReference type="EMBL" id="RJNP01000020">
    <property type="protein sequence ID" value="RSI70244.1"/>
    <property type="molecule type" value="Genomic_DNA"/>
</dbReference>
<organism evidence="3 4">
    <name type="scientific">Streptococcus oralis</name>
    <dbReference type="NCBI Taxonomy" id="1303"/>
    <lineage>
        <taxon>Bacteria</taxon>
        <taxon>Bacillati</taxon>
        <taxon>Bacillota</taxon>
        <taxon>Bacilli</taxon>
        <taxon>Lactobacillales</taxon>
        <taxon>Streptococcaceae</taxon>
        <taxon>Streptococcus</taxon>
    </lineage>
</organism>
<evidence type="ECO:0000256" key="1">
    <source>
        <dbReference type="ARBA" id="ARBA00023125"/>
    </source>
</evidence>
<dbReference type="SMART" id="SM00530">
    <property type="entry name" value="HTH_XRE"/>
    <property type="match status" value="1"/>
</dbReference>
<feature type="domain" description="HTH cro/C1-type" evidence="2">
    <location>
        <begin position="32"/>
        <end position="77"/>
    </location>
</feature>
<protein>
    <submittedName>
        <fullName evidence="3">Putative HTH-type transcriptional regulator YddM</fullName>
    </submittedName>
</protein>
<dbReference type="CDD" id="cd00093">
    <property type="entry name" value="HTH_XRE"/>
    <property type="match status" value="1"/>
</dbReference>
<sequence length="93" mass="10671">MVNMTNKIFEYKDLIAFHPGQYLGELIEDYEMTQKEFAESLGVSEMTLSKLVNGEESISNDIARELAKATNILMITWLNLQNAYDVKMEGFLE</sequence>
<dbReference type="InterPro" id="IPR001387">
    <property type="entry name" value="Cro/C1-type_HTH"/>
</dbReference>
<dbReference type="PROSITE" id="PS50943">
    <property type="entry name" value="HTH_CROC1"/>
    <property type="match status" value="1"/>
</dbReference>
<dbReference type="InterPro" id="IPR010982">
    <property type="entry name" value="Lambda_DNA-bd_dom_sf"/>
</dbReference>
<dbReference type="PANTHER" id="PTHR36924">
    <property type="entry name" value="ANTITOXIN HIGA-1"/>
    <property type="match status" value="1"/>
</dbReference>
<dbReference type="InterPro" id="IPR013430">
    <property type="entry name" value="Toxin_antidote_HigA"/>
</dbReference>
<reference evidence="3 4" key="1">
    <citation type="submission" date="2018-11" db="EMBL/GenBank/DDBJ databases">
        <title>Species Designations Belie Phenotypic and Genotypic Heterogeneity in Oral Streptococci.</title>
        <authorList>
            <person name="Velsko I."/>
        </authorList>
    </citation>
    <scope>NUCLEOTIDE SEQUENCE [LARGE SCALE GENOMIC DNA]</scope>
    <source>
        <strain evidence="3 4">BCC11</strain>
    </source>
</reference>
<dbReference type="Gene3D" id="1.10.260.40">
    <property type="entry name" value="lambda repressor-like DNA-binding domains"/>
    <property type="match status" value="1"/>
</dbReference>
<dbReference type="NCBIfam" id="TIGR02607">
    <property type="entry name" value="antidote_HigA"/>
    <property type="match status" value="1"/>
</dbReference>
<accession>A0A3R9J0Z8</accession>
<evidence type="ECO:0000313" key="4">
    <source>
        <dbReference type="Proteomes" id="UP000269984"/>
    </source>
</evidence>